<evidence type="ECO:0000313" key="2">
    <source>
        <dbReference type="Proteomes" id="UP000008148"/>
    </source>
</evidence>
<dbReference type="HOGENOM" id="CLU_2859609_0_0_6"/>
<organism evidence="1 2">
    <name type="scientific">Citrobacter koseri (strain ATCC BAA-895 / CDC 4225-83 / SGSC4696)</name>
    <dbReference type="NCBI Taxonomy" id="290338"/>
    <lineage>
        <taxon>Bacteria</taxon>
        <taxon>Pseudomonadati</taxon>
        <taxon>Pseudomonadota</taxon>
        <taxon>Gammaproteobacteria</taxon>
        <taxon>Enterobacterales</taxon>
        <taxon>Enterobacteriaceae</taxon>
        <taxon>Citrobacter</taxon>
    </lineage>
</organism>
<evidence type="ECO:0000313" key="1">
    <source>
        <dbReference type="EMBL" id="ABV15492.1"/>
    </source>
</evidence>
<dbReference type="Proteomes" id="UP000008148">
    <property type="component" value="Chromosome"/>
</dbReference>
<dbReference type="EMBL" id="CP000822">
    <property type="protein sequence ID" value="ABV15492.1"/>
    <property type="molecule type" value="Genomic_DNA"/>
</dbReference>
<reference evidence="1 2" key="1">
    <citation type="submission" date="2007-08" db="EMBL/GenBank/DDBJ databases">
        <authorList>
            <consortium name="The Citrobacter koseri Genome Sequencing Project"/>
            <person name="McClelland M."/>
            <person name="Sanderson E.K."/>
            <person name="Porwollik S."/>
            <person name="Spieth J."/>
            <person name="Clifton W.S."/>
            <person name="Latreille P."/>
            <person name="Courtney L."/>
            <person name="Wang C."/>
            <person name="Pepin K."/>
            <person name="Bhonagiri V."/>
            <person name="Nash W."/>
            <person name="Johnson M."/>
            <person name="Thiruvilangam P."/>
            <person name="Wilson R."/>
        </authorList>
    </citation>
    <scope>NUCLEOTIDE SEQUENCE [LARGE SCALE GENOMIC DNA]</scope>
    <source>
        <strain evidence="2">ATCC BAA-895 / CDC 4225-83 / SGSC4696</strain>
    </source>
</reference>
<dbReference type="AlphaFoldDB" id="A8APT0"/>
<proteinExistence type="predicted"/>
<protein>
    <submittedName>
        <fullName evidence="1">Uncharacterized protein</fullName>
    </submittedName>
</protein>
<dbReference type="KEGG" id="cko:CKO_04436"/>
<keyword evidence="2" id="KW-1185">Reference proteome</keyword>
<accession>A8APT0</accession>
<name>A8APT0_CITK8</name>
<gene>
    <name evidence="1" type="ordered locus">CKO_04436</name>
</gene>
<sequence>MQNQLRCASSIFPVTAWISTGWPSACILAKLRARKSKLFNEYTFLSFISIPSSYQISVKAICFF</sequence>